<keyword evidence="2" id="KW-1185">Reference proteome</keyword>
<proteinExistence type="predicted"/>
<protein>
    <submittedName>
        <fullName evidence="1">Uncharacterized protein</fullName>
    </submittedName>
</protein>
<sequence length="89" mass="9942">MATGEVLVYCTTVACLCSMTAKCGKEGVRADERRCGWWRGARPRRQTETRRPEAKVGPARLQRLTHAEVEEDARWAVGDLVTRKGVVTP</sequence>
<reference evidence="1 2" key="1">
    <citation type="submission" date="2024-04" db="EMBL/GenBank/DDBJ databases">
        <authorList>
            <person name="Fracassetti M."/>
        </authorList>
    </citation>
    <scope>NUCLEOTIDE SEQUENCE [LARGE SCALE GENOMIC DNA]</scope>
</reference>
<dbReference type="AlphaFoldDB" id="A0AAV2GLF5"/>
<accession>A0AAV2GLF5</accession>
<gene>
    <name evidence="1" type="ORF">LTRI10_LOCUS50084</name>
</gene>
<name>A0AAV2GLF5_9ROSI</name>
<evidence type="ECO:0000313" key="1">
    <source>
        <dbReference type="EMBL" id="CAL1410683.1"/>
    </source>
</evidence>
<organism evidence="1 2">
    <name type="scientific">Linum trigynum</name>
    <dbReference type="NCBI Taxonomy" id="586398"/>
    <lineage>
        <taxon>Eukaryota</taxon>
        <taxon>Viridiplantae</taxon>
        <taxon>Streptophyta</taxon>
        <taxon>Embryophyta</taxon>
        <taxon>Tracheophyta</taxon>
        <taxon>Spermatophyta</taxon>
        <taxon>Magnoliopsida</taxon>
        <taxon>eudicotyledons</taxon>
        <taxon>Gunneridae</taxon>
        <taxon>Pentapetalae</taxon>
        <taxon>rosids</taxon>
        <taxon>fabids</taxon>
        <taxon>Malpighiales</taxon>
        <taxon>Linaceae</taxon>
        <taxon>Linum</taxon>
    </lineage>
</organism>
<dbReference type="Proteomes" id="UP001497516">
    <property type="component" value="Chromosome 9"/>
</dbReference>
<dbReference type="EMBL" id="OZ034822">
    <property type="protein sequence ID" value="CAL1410683.1"/>
    <property type="molecule type" value="Genomic_DNA"/>
</dbReference>
<evidence type="ECO:0000313" key="2">
    <source>
        <dbReference type="Proteomes" id="UP001497516"/>
    </source>
</evidence>